<sequence>MISCVLFNKNTWYNKKKNIELGEFYKGMGLTENNDKLCIDEYNIIFSCIYKNYIRYCQEWDTIRQTEINLKKKCICDIYNLENQLDKQFEKYIHSFRKNLSNVYISILMDLQQNIDINRRIKFNGRVKTEDSILNKIHKKAKQDGGKFPINNCINDLLGLRIIDPYYKENIIYIENELKKFKNNGYKLRYMDRLNNEYKAYHVYLKKDNKSFPIELQIWDAKYEQVNINSHKEYKQDYINDIIKNYKKL</sequence>
<organism evidence="3 4">
    <name type="scientific">Clostridium botulinum</name>
    <dbReference type="NCBI Taxonomy" id="1491"/>
    <lineage>
        <taxon>Bacteria</taxon>
        <taxon>Bacillati</taxon>
        <taxon>Bacillota</taxon>
        <taxon>Clostridia</taxon>
        <taxon>Eubacteriales</taxon>
        <taxon>Clostridiaceae</taxon>
        <taxon>Clostridium</taxon>
    </lineage>
</organism>
<gene>
    <name evidence="3" type="ORF">C7M56_18065</name>
</gene>
<dbReference type="SMART" id="SM00954">
    <property type="entry name" value="RelA_SpoT"/>
    <property type="match status" value="1"/>
</dbReference>
<proteinExistence type="predicted"/>
<feature type="domain" description="RelA/SpoT" evidence="2">
    <location>
        <begin position="125"/>
        <end position="238"/>
    </location>
</feature>
<evidence type="ECO:0000259" key="2">
    <source>
        <dbReference type="SMART" id="SM00954"/>
    </source>
</evidence>
<dbReference type="InterPro" id="IPR043519">
    <property type="entry name" value="NT_sf"/>
</dbReference>
<dbReference type="Pfam" id="PF04607">
    <property type="entry name" value="RelA_SpoT"/>
    <property type="match status" value="1"/>
</dbReference>
<dbReference type="EMBL" id="CP027777">
    <property type="protein sequence ID" value="AVQ40482.1"/>
    <property type="molecule type" value="Genomic_DNA"/>
</dbReference>
<name>A0ABC8D0F9_CLOBO</name>
<dbReference type="Gene3D" id="3.30.460.10">
    <property type="entry name" value="Beta Polymerase, domain 2"/>
    <property type="match status" value="1"/>
</dbReference>
<reference evidence="3 4" key="1">
    <citation type="submission" date="2018-01" db="EMBL/GenBank/DDBJ databases">
        <title>Genetic Diversity of Clostridium botulinum in seafood.</title>
        <authorList>
            <person name="Athira V."/>
            <person name="Arun Jyothi P.V."/>
            <person name="Lalitha K.V."/>
            <person name="Joseph T.C."/>
        </authorList>
    </citation>
    <scope>NUCLEOTIDE SEQUENCE [LARGE SCALE GENOMIC DNA]</scope>
    <source>
        <strain evidence="3 4">Mfbjulcb8</strain>
    </source>
</reference>
<dbReference type="SUPFAM" id="SSF81301">
    <property type="entry name" value="Nucleotidyltransferase"/>
    <property type="match status" value="1"/>
</dbReference>
<dbReference type="InterPro" id="IPR007685">
    <property type="entry name" value="RelA_SpoT"/>
</dbReference>
<dbReference type="Proteomes" id="UP000240615">
    <property type="component" value="Chromosome"/>
</dbReference>
<evidence type="ECO:0000313" key="3">
    <source>
        <dbReference type="EMBL" id="AVQ40482.1"/>
    </source>
</evidence>
<comment type="pathway">
    <text evidence="1">Purine metabolism; ppGpp biosynthesis; ppGpp from GTP: step 1/2.</text>
</comment>
<evidence type="ECO:0000256" key="1">
    <source>
        <dbReference type="ARBA" id="ARBA00004976"/>
    </source>
</evidence>
<dbReference type="AlphaFoldDB" id="A0ABC8D0F9"/>
<evidence type="ECO:0000313" key="4">
    <source>
        <dbReference type="Proteomes" id="UP000240615"/>
    </source>
</evidence>
<protein>
    <recommendedName>
        <fullName evidence="2">RelA/SpoT domain-containing protein</fullName>
    </recommendedName>
</protein>
<accession>A0ABC8D0F9</accession>